<feature type="region of interest" description="Disordered" evidence="7">
    <location>
        <begin position="445"/>
        <end position="471"/>
    </location>
</feature>
<evidence type="ECO:0000256" key="2">
    <source>
        <dbReference type="ARBA" id="ARBA00008829"/>
    </source>
</evidence>
<organism evidence="9 10">
    <name type="scientific">Devosia geojensis</name>
    <dbReference type="NCBI Taxonomy" id="443610"/>
    <lineage>
        <taxon>Bacteria</taxon>
        <taxon>Pseudomonadati</taxon>
        <taxon>Pseudomonadota</taxon>
        <taxon>Alphaproteobacteria</taxon>
        <taxon>Hyphomicrobiales</taxon>
        <taxon>Devosiaceae</taxon>
        <taxon>Devosia</taxon>
    </lineage>
</organism>
<dbReference type="InterPro" id="IPR011059">
    <property type="entry name" value="Metal-dep_hydrolase_composite"/>
</dbReference>
<dbReference type="GO" id="GO:0004038">
    <property type="term" value="F:allantoinase activity"/>
    <property type="evidence" value="ECO:0007669"/>
    <property type="project" value="InterPro"/>
</dbReference>
<evidence type="ECO:0000256" key="5">
    <source>
        <dbReference type="ARBA" id="ARBA00022801"/>
    </source>
</evidence>
<keyword evidence="5" id="KW-0378">Hydrolase</keyword>
<protein>
    <submittedName>
        <fullName evidence="9">Allantoicase</fullName>
    </submittedName>
</protein>
<dbReference type="InterPro" id="IPR032466">
    <property type="entry name" value="Metal_Hydrolase"/>
</dbReference>
<dbReference type="GO" id="GO:0006145">
    <property type="term" value="P:purine nucleobase catabolic process"/>
    <property type="evidence" value="ECO:0007669"/>
    <property type="project" value="TreeGrafter"/>
</dbReference>
<dbReference type="GO" id="GO:0050897">
    <property type="term" value="F:cobalt ion binding"/>
    <property type="evidence" value="ECO:0007669"/>
    <property type="project" value="InterPro"/>
</dbReference>
<dbReference type="InterPro" id="IPR017593">
    <property type="entry name" value="Allantoinase"/>
</dbReference>
<keyword evidence="6" id="KW-0862">Zinc</keyword>
<dbReference type="EMBL" id="JZEX01000108">
    <property type="protein sequence ID" value="KKB11753.1"/>
    <property type="molecule type" value="Genomic_DNA"/>
</dbReference>
<dbReference type="NCBIfam" id="TIGR03178">
    <property type="entry name" value="allantoinase"/>
    <property type="match status" value="1"/>
</dbReference>
<dbReference type="Pfam" id="PF01979">
    <property type="entry name" value="Amidohydro_1"/>
    <property type="match status" value="1"/>
</dbReference>
<evidence type="ECO:0000256" key="6">
    <source>
        <dbReference type="ARBA" id="ARBA00022833"/>
    </source>
</evidence>
<dbReference type="PATRIC" id="fig|443610.3.peg.467"/>
<dbReference type="SUPFAM" id="SSF51338">
    <property type="entry name" value="Composite domain of metallo-dependent hydrolases"/>
    <property type="match status" value="1"/>
</dbReference>
<dbReference type="OrthoDB" id="9775759at2"/>
<evidence type="ECO:0000256" key="3">
    <source>
        <dbReference type="ARBA" id="ARBA00011881"/>
    </source>
</evidence>
<keyword evidence="4" id="KW-0479">Metal-binding</keyword>
<dbReference type="STRING" id="443610.VE25_11310"/>
<dbReference type="AlphaFoldDB" id="A0A0F5FSE7"/>
<evidence type="ECO:0000313" key="10">
    <source>
        <dbReference type="Proteomes" id="UP000033632"/>
    </source>
</evidence>
<evidence type="ECO:0000256" key="1">
    <source>
        <dbReference type="ARBA" id="ARBA00001947"/>
    </source>
</evidence>
<dbReference type="Proteomes" id="UP000033632">
    <property type="component" value="Unassembled WGS sequence"/>
</dbReference>
<reference evidence="9 10" key="1">
    <citation type="submission" date="2015-03" db="EMBL/GenBank/DDBJ databases">
        <authorList>
            <person name="Hassan Y.I."/>
            <person name="Lepp D."/>
            <person name="Li X.-Z."/>
            <person name="Zhou T."/>
        </authorList>
    </citation>
    <scope>NUCLEOTIDE SEQUENCE [LARGE SCALE GENOMIC DNA]</scope>
    <source>
        <strain evidence="9 10">BD-c194</strain>
    </source>
</reference>
<comment type="caution">
    <text evidence="9">The sequence shown here is derived from an EMBL/GenBank/DDBJ whole genome shotgun (WGS) entry which is preliminary data.</text>
</comment>
<evidence type="ECO:0000313" key="9">
    <source>
        <dbReference type="EMBL" id="KKB11753.1"/>
    </source>
</evidence>
<evidence type="ECO:0000256" key="4">
    <source>
        <dbReference type="ARBA" id="ARBA00022723"/>
    </source>
</evidence>
<dbReference type="NCBIfam" id="TIGR00857">
    <property type="entry name" value="pyrC_multi"/>
    <property type="match status" value="1"/>
</dbReference>
<proteinExistence type="inferred from homology"/>
<dbReference type="PANTHER" id="PTHR43668:SF4">
    <property type="entry name" value="ALLANTOINASE"/>
    <property type="match status" value="1"/>
</dbReference>
<feature type="domain" description="Amidohydrolase-related" evidence="8">
    <location>
        <begin position="53"/>
        <end position="430"/>
    </location>
</feature>
<comment type="cofactor">
    <cofactor evidence="1">
        <name>Zn(2+)</name>
        <dbReference type="ChEBI" id="CHEBI:29105"/>
    </cofactor>
</comment>
<comment type="subunit">
    <text evidence="3">Homotetramer.</text>
</comment>
<dbReference type="InterPro" id="IPR006680">
    <property type="entry name" value="Amidohydro-rel"/>
</dbReference>
<keyword evidence="10" id="KW-1185">Reference proteome</keyword>
<dbReference type="InterPro" id="IPR050138">
    <property type="entry name" value="DHOase/Allantoinase_Hydrolase"/>
</dbReference>
<name>A0A0F5FSE7_9HYPH</name>
<dbReference type="FunFam" id="3.20.20.140:FF:000174">
    <property type="entry name" value="Dihydropyrimidinase-related protein 2"/>
    <property type="match status" value="1"/>
</dbReference>
<accession>A0A0F5FSE7</accession>
<dbReference type="RefSeq" id="WP_046108720.1">
    <property type="nucleotide sequence ID" value="NZ_JZEX01000108.1"/>
</dbReference>
<dbReference type="GO" id="GO:0005737">
    <property type="term" value="C:cytoplasm"/>
    <property type="evidence" value="ECO:0007669"/>
    <property type="project" value="TreeGrafter"/>
</dbReference>
<dbReference type="PANTHER" id="PTHR43668">
    <property type="entry name" value="ALLANTOINASE"/>
    <property type="match status" value="1"/>
</dbReference>
<dbReference type="Gene3D" id="2.30.40.10">
    <property type="entry name" value="Urease, subunit C, domain 1"/>
    <property type="match status" value="1"/>
</dbReference>
<dbReference type="SUPFAM" id="SSF51556">
    <property type="entry name" value="Metallo-dependent hydrolases"/>
    <property type="match status" value="1"/>
</dbReference>
<evidence type="ECO:0000259" key="8">
    <source>
        <dbReference type="Pfam" id="PF01979"/>
    </source>
</evidence>
<dbReference type="GO" id="GO:0000256">
    <property type="term" value="P:allantoin catabolic process"/>
    <property type="evidence" value="ECO:0007669"/>
    <property type="project" value="InterPro"/>
</dbReference>
<evidence type="ECO:0000256" key="7">
    <source>
        <dbReference type="SAM" id="MobiDB-lite"/>
    </source>
</evidence>
<comment type="similarity">
    <text evidence="2">Belongs to the metallo-dependent hydrolases superfamily. Hydantoinase/dihydropyrimidinase family.</text>
</comment>
<sequence length="471" mass="50287">METADLYVRNGRIVTAESDFPGGVVVAGGRIVDIVRGNPDRAAREEIDAGGLLVLPGLIDPHVHFSEPGRGHWEGFATGSRAAAAGGITTVVEMPLNASPPTINADALRRKRAAARQSIVDYALWGGLVTDNRSELYDLHAGGVLGFKAFMCAGSFDFPRADDLVLESGMRDIARFGSLLAVHAEDEEMTRRFTADLRRKGRKDRRAWGEARPIAAELAAIASAIALAERTGVRLHIVHVSCAAGIDLISAAKQRGVPVTSETCPHYLFFCEDDLERLGPAAKCAPPLRSSEEVEALWDRVLDGAVDIIASDHSPCLLEEKTAGEADIFDAWGGISGLQSTLPALVTEGVHNRGLSLAALVRMTAANPARIFGLDQRKGSIAVGADADLVIVDPQASFVLQAQDLHYRNRHSAYVGSAMRGVVARTIRHGLTIFNDGKIMDDPPEGEFLPGGGLNTAMSLSPQEGLPSRWA</sequence>
<dbReference type="GO" id="GO:0008270">
    <property type="term" value="F:zinc ion binding"/>
    <property type="evidence" value="ECO:0007669"/>
    <property type="project" value="InterPro"/>
</dbReference>
<gene>
    <name evidence="9" type="ORF">VE25_11310</name>
</gene>
<dbReference type="Gene3D" id="3.20.20.140">
    <property type="entry name" value="Metal-dependent hydrolases"/>
    <property type="match status" value="1"/>
</dbReference>